<proteinExistence type="predicted"/>
<protein>
    <submittedName>
        <fullName evidence="1">Uncharacterized protein</fullName>
    </submittedName>
</protein>
<organism evidence="1 2">
    <name type="scientific">Paramecium pentaurelia</name>
    <dbReference type="NCBI Taxonomy" id="43138"/>
    <lineage>
        <taxon>Eukaryota</taxon>
        <taxon>Sar</taxon>
        <taxon>Alveolata</taxon>
        <taxon>Ciliophora</taxon>
        <taxon>Intramacronucleata</taxon>
        <taxon>Oligohymenophorea</taxon>
        <taxon>Peniculida</taxon>
        <taxon>Parameciidae</taxon>
        <taxon>Paramecium</taxon>
    </lineage>
</organism>
<comment type="caution">
    <text evidence="1">The sequence shown here is derived from an EMBL/GenBank/DDBJ whole genome shotgun (WGS) entry which is preliminary data.</text>
</comment>
<accession>A0A8S1WAT8</accession>
<evidence type="ECO:0000313" key="1">
    <source>
        <dbReference type="EMBL" id="CAD8185535.1"/>
    </source>
</evidence>
<name>A0A8S1WAT8_9CILI</name>
<sequence>MGNKCIKNKENQFLILKGGYPLMIPQKQHSLEQFTYDMKLNLDSFEDEFFQKEYIINSPVQDDILKTQQEDSIDFVVESPTFRNQNLKNYLVQRNNSAPVQKTKKRPYVSMNKSKYIVYEIPEHSNQKKIKPTSRSLSRNKQLRSIQKVEGHKPRKQNSNISNNVIKQLVSQSKTQQCIDGYLQKKINSWKFNDSVKILF</sequence>
<reference evidence="1" key="1">
    <citation type="submission" date="2021-01" db="EMBL/GenBank/DDBJ databases">
        <authorList>
            <consortium name="Genoscope - CEA"/>
            <person name="William W."/>
        </authorList>
    </citation>
    <scope>NUCLEOTIDE SEQUENCE</scope>
</reference>
<keyword evidence="2" id="KW-1185">Reference proteome</keyword>
<dbReference type="OrthoDB" id="296136at2759"/>
<evidence type="ECO:0000313" key="2">
    <source>
        <dbReference type="Proteomes" id="UP000689195"/>
    </source>
</evidence>
<dbReference type="EMBL" id="CAJJDO010000085">
    <property type="protein sequence ID" value="CAD8185535.1"/>
    <property type="molecule type" value="Genomic_DNA"/>
</dbReference>
<dbReference type="Proteomes" id="UP000689195">
    <property type="component" value="Unassembled WGS sequence"/>
</dbReference>
<gene>
    <name evidence="1" type="ORF">PPENT_87.1.T0850133</name>
</gene>
<dbReference type="AlphaFoldDB" id="A0A8S1WAT8"/>